<protein>
    <submittedName>
        <fullName evidence="1">Transcriptional regulator</fullName>
    </submittedName>
</protein>
<dbReference type="EMBL" id="UAWL01000031">
    <property type="protein sequence ID" value="SQC36483.1"/>
    <property type="molecule type" value="Genomic_DNA"/>
</dbReference>
<dbReference type="Proteomes" id="UP000250166">
    <property type="component" value="Unassembled WGS sequence"/>
</dbReference>
<reference evidence="1 2" key="1">
    <citation type="submission" date="2018-06" db="EMBL/GenBank/DDBJ databases">
        <authorList>
            <consortium name="Pathogen Informatics"/>
            <person name="Doyle S."/>
        </authorList>
    </citation>
    <scope>NUCLEOTIDE SEQUENCE [LARGE SCALE GENOMIC DNA]</scope>
    <source>
        <strain evidence="1 2">NCTC13102</strain>
    </source>
</reference>
<evidence type="ECO:0000313" key="2">
    <source>
        <dbReference type="Proteomes" id="UP000250166"/>
    </source>
</evidence>
<evidence type="ECO:0000313" key="1">
    <source>
        <dbReference type="EMBL" id="SQC36483.1"/>
    </source>
</evidence>
<name>A0A2X3EJ02_9HELI</name>
<accession>A0A2X3EJ02</accession>
<dbReference type="RefSeq" id="WP_258399969.1">
    <property type="nucleotide sequence ID" value="NZ_UAWL01000031.1"/>
</dbReference>
<dbReference type="Gene3D" id="1.10.1070.20">
    <property type="match status" value="1"/>
</dbReference>
<organism evidence="1 2">
    <name type="scientific">Helicobacter fennelliae</name>
    <dbReference type="NCBI Taxonomy" id="215"/>
    <lineage>
        <taxon>Bacteria</taxon>
        <taxon>Pseudomonadati</taxon>
        <taxon>Campylobacterota</taxon>
        <taxon>Epsilonproteobacteria</taxon>
        <taxon>Campylobacterales</taxon>
        <taxon>Helicobacteraceae</taxon>
        <taxon>Helicobacter</taxon>
    </lineage>
</organism>
<gene>
    <name evidence="1" type="ORF">NCTC13102_02290</name>
</gene>
<sequence length="435" mass="51133">MQYVLKNKDEVVLEFEVETIKHIERGVEISKDMIKNIQLFNISLAPINLDINNPSESLESFIKHRKAPSHRQYVQKIIASYSRGEERLMDYIDVSFGLSLNDSYWIIPSDKDYKWKDFNLYQHAFNEALELIAFGIGISKISGITSSPEYTTNGMLKKCWHKENNKIFLYKGSTQKSDDDEEYGGKEVYSEYYMAQVAEIMEFEHINYDLKMFHNQLVSTCSIFTNENEGYIPIFYLLEKKDRKLKGIDLVDKLEVIYDKNKLEDLFLFDALICNIDRHLGNFGMIVDNNTGEILRPAPIFDNGCSMLNLLYKSDLQDIDSVLLSQKSYLEFNFNRQLKLFAQERHISNLEKLSNFTFKRHKEFNLSEKWLQPTESYIQQRAKMALEFIEEKYIKVTDEVDISQIKDEIVMSKESNINGMTSHMEKFPLHTRKKR</sequence>
<dbReference type="AlphaFoldDB" id="A0A2X3EJ02"/>
<proteinExistence type="predicted"/>